<evidence type="ECO:0000313" key="1">
    <source>
        <dbReference type="EMBL" id="KAK2568066.1"/>
    </source>
</evidence>
<name>A0AAD9VB91_ACRCE</name>
<protein>
    <submittedName>
        <fullName evidence="1">Uncharacterized protein</fullName>
    </submittedName>
</protein>
<gene>
    <name evidence="1" type="ORF">P5673_007992</name>
</gene>
<reference evidence="1" key="2">
    <citation type="journal article" date="2023" name="Science">
        <title>Genomic signatures of disease resistance in endangered staghorn corals.</title>
        <authorList>
            <person name="Vollmer S.V."/>
            <person name="Selwyn J.D."/>
            <person name="Despard B.A."/>
            <person name="Roesel C.L."/>
        </authorList>
    </citation>
    <scope>NUCLEOTIDE SEQUENCE</scope>
    <source>
        <strain evidence="1">K2</strain>
    </source>
</reference>
<evidence type="ECO:0000313" key="2">
    <source>
        <dbReference type="Proteomes" id="UP001249851"/>
    </source>
</evidence>
<dbReference type="AlphaFoldDB" id="A0AAD9VB91"/>
<reference evidence="1" key="1">
    <citation type="journal article" date="2023" name="G3 (Bethesda)">
        <title>Whole genome assembly and annotation of the endangered Caribbean coral Acropora cervicornis.</title>
        <authorList>
            <person name="Selwyn J.D."/>
            <person name="Vollmer S.V."/>
        </authorList>
    </citation>
    <scope>NUCLEOTIDE SEQUENCE</scope>
    <source>
        <strain evidence="1">K2</strain>
    </source>
</reference>
<comment type="caution">
    <text evidence="1">The sequence shown here is derived from an EMBL/GenBank/DDBJ whole genome shotgun (WGS) entry which is preliminary data.</text>
</comment>
<organism evidence="1 2">
    <name type="scientific">Acropora cervicornis</name>
    <name type="common">Staghorn coral</name>
    <dbReference type="NCBI Taxonomy" id="6130"/>
    <lineage>
        <taxon>Eukaryota</taxon>
        <taxon>Metazoa</taxon>
        <taxon>Cnidaria</taxon>
        <taxon>Anthozoa</taxon>
        <taxon>Hexacorallia</taxon>
        <taxon>Scleractinia</taxon>
        <taxon>Astrocoeniina</taxon>
        <taxon>Acroporidae</taxon>
        <taxon>Acropora</taxon>
    </lineage>
</organism>
<proteinExistence type="predicted"/>
<dbReference type="EMBL" id="JARQWQ010000013">
    <property type="protein sequence ID" value="KAK2568066.1"/>
    <property type="molecule type" value="Genomic_DNA"/>
</dbReference>
<sequence>MEDLIEHYFNLGCEQKEILSCLLLIHDENLSSRQLRRILARRGLTRRKHVSNLSTVVNRIERELQCSGRNIGYRSMWQRLVVDHDLVVAKETIKVMFNEVIPVLHLESRFSPPSATRLNRLKSRLR</sequence>
<dbReference type="Proteomes" id="UP001249851">
    <property type="component" value="Unassembled WGS sequence"/>
</dbReference>
<keyword evidence="2" id="KW-1185">Reference proteome</keyword>
<dbReference type="PANTHER" id="PTHR46791:SF13">
    <property type="entry name" value="CLR5 DOMAIN-CONTAINING PROTEIN"/>
    <property type="match status" value="1"/>
</dbReference>
<accession>A0AAD9VB91</accession>
<dbReference type="PANTHER" id="PTHR46791">
    <property type="entry name" value="EXPRESSED PROTEIN"/>
    <property type="match status" value="1"/>
</dbReference>